<reference evidence="2" key="1">
    <citation type="submission" date="2021-01" db="EMBL/GenBank/DDBJ databases">
        <title>Modified the classification status of verrucomicrobia.</title>
        <authorList>
            <person name="Feng X."/>
        </authorList>
    </citation>
    <scope>NUCLEOTIDE SEQUENCE</scope>
    <source>
        <strain evidence="2">_KCTC 22039</strain>
    </source>
</reference>
<keyword evidence="1" id="KW-0472">Membrane</keyword>
<organism evidence="2 3">
    <name type="scientific">Persicirhabdus sediminis</name>
    <dbReference type="NCBI Taxonomy" id="454144"/>
    <lineage>
        <taxon>Bacteria</taxon>
        <taxon>Pseudomonadati</taxon>
        <taxon>Verrucomicrobiota</taxon>
        <taxon>Verrucomicrobiia</taxon>
        <taxon>Verrucomicrobiales</taxon>
        <taxon>Verrucomicrobiaceae</taxon>
        <taxon>Persicirhabdus</taxon>
    </lineage>
</organism>
<feature type="transmembrane region" description="Helical" evidence="1">
    <location>
        <begin position="37"/>
        <end position="57"/>
    </location>
</feature>
<keyword evidence="3" id="KW-1185">Reference proteome</keyword>
<feature type="transmembrane region" description="Helical" evidence="1">
    <location>
        <begin position="69"/>
        <end position="92"/>
    </location>
</feature>
<evidence type="ECO:0000313" key="2">
    <source>
        <dbReference type="EMBL" id="MBK1790559.1"/>
    </source>
</evidence>
<dbReference type="Proteomes" id="UP000624703">
    <property type="component" value="Unassembled WGS sequence"/>
</dbReference>
<feature type="transmembrane region" description="Helical" evidence="1">
    <location>
        <begin position="98"/>
        <end position="123"/>
    </location>
</feature>
<name>A0A8J7SIF6_9BACT</name>
<keyword evidence="1" id="KW-0812">Transmembrane</keyword>
<feature type="transmembrane region" description="Helical" evidence="1">
    <location>
        <begin position="12"/>
        <end position="31"/>
    </location>
</feature>
<dbReference type="AlphaFoldDB" id="A0A8J7SIF6"/>
<keyword evidence="1" id="KW-1133">Transmembrane helix</keyword>
<accession>A0A8J7SIF6</accession>
<gene>
    <name evidence="2" type="ORF">JIN82_05235</name>
</gene>
<dbReference type="RefSeq" id="WP_200310594.1">
    <property type="nucleotide sequence ID" value="NZ_JAENIM010000023.1"/>
</dbReference>
<comment type="caution">
    <text evidence="2">The sequence shown here is derived from an EMBL/GenBank/DDBJ whole genome shotgun (WGS) entry which is preliminary data.</text>
</comment>
<evidence type="ECO:0000256" key="1">
    <source>
        <dbReference type="SAM" id="Phobius"/>
    </source>
</evidence>
<dbReference type="EMBL" id="JAENIM010000023">
    <property type="protein sequence ID" value="MBK1790559.1"/>
    <property type="molecule type" value="Genomic_DNA"/>
</dbReference>
<proteinExistence type="predicted"/>
<protein>
    <submittedName>
        <fullName evidence="2">Uncharacterized protein</fullName>
    </submittedName>
</protein>
<sequence>MNIPLSSATARFSSYSFLLVVIFVALMDVAIRRQDFLLTLSVGIVFCILMYANASVWSQLESDSCSAMIIGLVYHVILFLIINAVQFIWVASLGIYDWQFFGLAVGSWMFILIGHAALCYFLSKPSSDGELEMDDLVDCQLEEVVD</sequence>
<evidence type="ECO:0000313" key="3">
    <source>
        <dbReference type="Proteomes" id="UP000624703"/>
    </source>
</evidence>